<dbReference type="EC" id="3.6.4.12" evidence="2"/>
<dbReference type="InterPro" id="IPR001680">
    <property type="entry name" value="WD40_rpt"/>
</dbReference>
<feature type="repeat" description="WD" evidence="8">
    <location>
        <begin position="1084"/>
        <end position="1120"/>
    </location>
</feature>
<dbReference type="Proteomes" id="UP001378960">
    <property type="component" value="Unassembled WGS sequence"/>
</dbReference>
<dbReference type="SUPFAM" id="SSF50978">
    <property type="entry name" value="WD40 repeat-like"/>
    <property type="match status" value="1"/>
</dbReference>
<dbReference type="GO" id="GO:0000781">
    <property type="term" value="C:chromosome, telomeric region"/>
    <property type="evidence" value="ECO:0007669"/>
    <property type="project" value="UniProtKB-SubCell"/>
</dbReference>
<feature type="repeat" description="WD" evidence="8">
    <location>
        <begin position="710"/>
        <end position="751"/>
    </location>
</feature>
<dbReference type="InterPro" id="IPR015943">
    <property type="entry name" value="WD40/YVTN_repeat-like_dom_sf"/>
</dbReference>
<organism evidence="10 11">
    <name type="scientific">Pichia kluyveri</name>
    <name type="common">Yeast</name>
    <dbReference type="NCBI Taxonomy" id="36015"/>
    <lineage>
        <taxon>Eukaryota</taxon>
        <taxon>Fungi</taxon>
        <taxon>Dikarya</taxon>
        <taxon>Ascomycota</taxon>
        <taxon>Saccharomycotina</taxon>
        <taxon>Pichiomycetes</taxon>
        <taxon>Pichiales</taxon>
        <taxon>Pichiaceae</taxon>
        <taxon>Pichia</taxon>
    </lineage>
</organism>
<keyword evidence="4 8" id="KW-0853">WD repeat</keyword>
<keyword evidence="6" id="KW-0779">Telomere</keyword>
<dbReference type="GO" id="GO:0051015">
    <property type="term" value="F:actin filament binding"/>
    <property type="evidence" value="ECO:0007669"/>
    <property type="project" value="TreeGrafter"/>
</dbReference>
<accession>A0AAV5R5D1</accession>
<evidence type="ECO:0000256" key="5">
    <source>
        <dbReference type="ARBA" id="ARBA00022737"/>
    </source>
</evidence>
<evidence type="ECO:0000256" key="6">
    <source>
        <dbReference type="ARBA" id="ARBA00022895"/>
    </source>
</evidence>
<dbReference type="PANTHER" id="PTHR19856:SF0">
    <property type="entry name" value="WD REPEAT-CONTAINING PROTEIN 1"/>
    <property type="match status" value="1"/>
</dbReference>
<comment type="caution">
    <text evidence="10">The sequence shown here is derived from an EMBL/GenBank/DDBJ whole genome shotgun (WGS) entry which is preliminary data.</text>
</comment>
<dbReference type="GO" id="GO:0006303">
    <property type="term" value="P:double-strand break repair via nonhomologous end joining"/>
    <property type="evidence" value="ECO:0007669"/>
    <property type="project" value="InterPro"/>
</dbReference>
<dbReference type="GO" id="GO:0030864">
    <property type="term" value="C:cortical actin cytoskeleton"/>
    <property type="evidence" value="ECO:0007669"/>
    <property type="project" value="TreeGrafter"/>
</dbReference>
<dbReference type="InterPro" id="IPR011047">
    <property type="entry name" value="Quinoprotein_ADH-like_sf"/>
</dbReference>
<dbReference type="Gene3D" id="2.40.290.10">
    <property type="match status" value="1"/>
</dbReference>
<dbReference type="Pfam" id="PF00400">
    <property type="entry name" value="WD40"/>
    <property type="match status" value="6"/>
</dbReference>
<dbReference type="InterPro" id="IPR036322">
    <property type="entry name" value="WD40_repeat_dom_sf"/>
</dbReference>
<dbReference type="AlphaFoldDB" id="A0AAV5R5D1"/>
<feature type="repeat" description="WD" evidence="8">
    <location>
        <begin position="578"/>
        <end position="619"/>
    </location>
</feature>
<reference evidence="10 11" key="1">
    <citation type="journal article" date="2023" name="Elife">
        <title>Identification of key yeast species and microbe-microbe interactions impacting larval growth of Drosophila in the wild.</title>
        <authorList>
            <person name="Mure A."/>
            <person name="Sugiura Y."/>
            <person name="Maeda R."/>
            <person name="Honda K."/>
            <person name="Sakurai N."/>
            <person name="Takahashi Y."/>
            <person name="Watada M."/>
            <person name="Katoh T."/>
            <person name="Gotoh A."/>
            <person name="Gotoh Y."/>
            <person name="Taniguchi I."/>
            <person name="Nakamura K."/>
            <person name="Hayashi T."/>
            <person name="Katayama T."/>
            <person name="Uemura T."/>
            <person name="Hattori Y."/>
        </authorList>
    </citation>
    <scope>NUCLEOTIDE SEQUENCE [LARGE SCALE GENOMIC DNA]</scope>
    <source>
        <strain evidence="10 11">PK-24</strain>
    </source>
</reference>
<dbReference type="InterPro" id="IPR006164">
    <property type="entry name" value="DNA_bd_Ku70/Ku80"/>
</dbReference>
<dbReference type="EMBL" id="BTGB01000003">
    <property type="protein sequence ID" value="GMM46515.1"/>
    <property type="molecule type" value="Genomic_DNA"/>
</dbReference>
<feature type="domain" description="Ku" evidence="9">
    <location>
        <begin position="244"/>
        <end position="392"/>
    </location>
</feature>
<dbReference type="GO" id="GO:0003677">
    <property type="term" value="F:DNA binding"/>
    <property type="evidence" value="ECO:0007669"/>
    <property type="project" value="UniProtKB-KW"/>
</dbReference>
<evidence type="ECO:0000256" key="3">
    <source>
        <dbReference type="ARBA" id="ARBA00022454"/>
    </source>
</evidence>
<gene>
    <name evidence="10" type="ORF">DAPK24_030900</name>
</gene>
<dbReference type="Gene3D" id="2.130.10.10">
    <property type="entry name" value="YVTN repeat-like/Quinoprotein amine dehydrogenase"/>
    <property type="match status" value="2"/>
</dbReference>
<dbReference type="FunFam" id="2.130.10.10:FF:000102">
    <property type="entry name" value="Actin-interacting protein 1"/>
    <property type="match status" value="1"/>
</dbReference>
<evidence type="ECO:0000259" key="9">
    <source>
        <dbReference type="SMART" id="SM00559"/>
    </source>
</evidence>
<dbReference type="PROSITE" id="PS50082">
    <property type="entry name" value="WD_REPEATS_2"/>
    <property type="match status" value="4"/>
</dbReference>
<dbReference type="SMART" id="SM00559">
    <property type="entry name" value="Ku78"/>
    <property type="match status" value="1"/>
</dbReference>
<evidence type="ECO:0000313" key="11">
    <source>
        <dbReference type="Proteomes" id="UP001378960"/>
    </source>
</evidence>
<evidence type="ECO:0000256" key="4">
    <source>
        <dbReference type="ARBA" id="ARBA00022574"/>
    </source>
</evidence>
<evidence type="ECO:0000256" key="2">
    <source>
        <dbReference type="ARBA" id="ARBA00012551"/>
    </source>
</evidence>
<dbReference type="GO" id="GO:0030042">
    <property type="term" value="P:actin filament depolymerization"/>
    <property type="evidence" value="ECO:0007669"/>
    <property type="project" value="TreeGrafter"/>
</dbReference>
<keyword evidence="3" id="KW-0158">Chromosome</keyword>
<evidence type="ECO:0000256" key="1">
    <source>
        <dbReference type="ARBA" id="ARBA00004574"/>
    </source>
</evidence>
<feature type="repeat" description="WD" evidence="8">
    <location>
        <begin position="1041"/>
        <end position="1082"/>
    </location>
</feature>
<dbReference type="SUPFAM" id="SSF100939">
    <property type="entry name" value="SPOC domain-like"/>
    <property type="match status" value="1"/>
</dbReference>
<keyword evidence="7" id="KW-0238">DNA-binding</keyword>
<keyword evidence="5" id="KW-0677">Repeat</keyword>
<dbReference type="SMART" id="SM00320">
    <property type="entry name" value="WD40"/>
    <property type="match status" value="10"/>
</dbReference>
<sequence length="1120" mass="127588">MSKVIYYIVNDTSPNVSLFTYNYLINPILFNKSNKFSLINFPSPPTTPIPLNWSILTTFIASLNTTNDKDKDLLPYLYNLLQSSSHLKQCEIIIISSFNQSLDWQNYNSKLNSLISIHSSISLICIDTSTSNSPIHTSNISSFESLLNSNITNESNFLYTLNDALNSLTKTNYYVPKLKKPVEIYSFHLSILNYPSLTFNISAYPFVKRTGLSDYINTKSLHISNYNYNKINERFYYYYINDNNEEIPIDNITQGYRYGNSNIQVSDLPTELLSIQSIKSMIITNFFPKNSIPPWYLKNDSLVIFPNKNSSLKDRTIYDELWHSMIKNNVYGMIRLVKKSNDDIKYGILLPQGYIDKQSEIDGIVDFGCFIFIETIFKDDEKLVNLPNLLSKESSFDNIMDLMVDEFIIDPIDSNPNIESSIISMNQSSNDLFYNLREELISSESNIGILSNTTIWKILKHNNPLMAIERLIYLTSYFTLKRYLDNNPSQMDIPLIEMPNNSDYNKKIIDKWIETAENEDIFKPRMSIVLDKAIVSNPTTKRSFTTHLSYDKLRNKLIYPSGKCVIIRSLGDNNNWIFNGHKFPVTVAKISPSGYYIASGDEMGNVLIWDCSNDEMRIKSEFKILSNRINDLSWDSDSKRIIAVGNGSENFGHCFTMDTGNSVGEIIGHSNQINSVDIRQKRPYSAITVGDDLNVVFFKGPPFKFISTCTKVHSNFIKMVRYSPNGELFITVGVDRIISIFNGNNGELLKSLSNLTNGGIYSIDWINNENFIISSADCSLRLININDGNVIKTWSLDNKIENQLLGCCVIDENKFITISLNGTLYIFNNDNENPVQIIDAHQVSITSLNYSNGLLYTGSYDGKIIKHNDTSSTLIKGHDQHKGLIVSIEGLPNSQNLLSTSWDDKLNLINEDSTTKTLLKLSKQPIDLKINSTNVVVLFEDEINFYDLNGKFIKSFPLDYESSSLDISDNFIIITDSKKYTINIYDLKMNLINNSNKLYNKPTSTSISHNNQYFACGDVQGKILLFSLNKDENFKLITSRWAFNSSKINSIKWSPNNQFIVSASLDTNIIIYSVEKPSRTIKFLNSHKEGVNAIDWLNDNKIVSAGTDGCIKYWDIKYPA</sequence>
<dbReference type="InterPro" id="IPR016194">
    <property type="entry name" value="SPOC-like_C_dom_sf"/>
</dbReference>
<name>A0AAV5R5D1_PICKL</name>
<protein>
    <recommendedName>
        <fullName evidence="2">DNA helicase</fullName>
        <ecNumber evidence="2">3.6.4.12</ecNumber>
    </recommendedName>
</protein>
<dbReference type="GO" id="GO:0003678">
    <property type="term" value="F:DNA helicase activity"/>
    <property type="evidence" value="ECO:0007669"/>
    <property type="project" value="UniProtKB-EC"/>
</dbReference>
<dbReference type="PROSITE" id="PS50294">
    <property type="entry name" value="WD_REPEATS_REGION"/>
    <property type="match status" value="2"/>
</dbReference>
<keyword evidence="11" id="KW-1185">Reference proteome</keyword>
<dbReference type="Pfam" id="PF02735">
    <property type="entry name" value="Ku"/>
    <property type="match status" value="1"/>
</dbReference>
<evidence type="ECO:0000313" key="10">
    <source>
        <dbReference type="EMBL" id="GMM46515.1"/>
    </source>
</evidence>
<dbReference type="PANTHER" id="PTHR19856">
    <property type="entry name" value="WD-REPEATCONTAINING PROTEIN WDR1"/>
    <property type="match status" value="1"/>
</dbReference>
<evidence type="ECO:0000256" key="7">
    <source>
        <dbReference type="ARBA" id="ARBA00023125"/>
    </source>
</evidence>
<dbReference type="SUPFAM" id="SSF50998">
    <property type="entry name" value="Quinoprotein alcohol dehydrogenase-like"/>
    <property type="match status" value="1"/>
</dbReference>
<comment type="subcellular location">
    <subcellularLocation>
        <location evidence="1">Chromosome</location>
        <location evidence="1">Telomere</location>
    </subcellularLocation>
</comment>
<evidence type="ECO:0000256" key="8">
    <source>
        <dbReference type="PROSITE-ProRule" id="PRU00221"/>
    </source>
</evidence>
<proteinExistence type="predicted"/>